<dbReference type="InterPro" id="IPR051225">
    <property type="entry name" value="NAD(P)_epim/dehydratase"/>
</dbReference>
<dbReference type="InterPro" id="IPR001509">
    <property type="entry name" value="Epimerase_deHydtase"/>
</dbReference>
<dbReference type="SUPFAM" id="SSF51735">
    <property type="entry name" value="NAD(P)-binding Rossmann-fold domains"/>
    <property type="match status" value="1"/>
</dbReference>
<dbReference type="RefSeq" id="WP_002481345.1">
    <property type="nucleotide sequence ID" value="NZ_AXDY01000018.1"/>
</dbReference>
<sequence>MKRIMITGALGQIGTELVLKCREIYGTDNVLATDIREPEADSLIKDGPFAILDVTDAARMNEVVEEFQPDALMHMAALLSATAEKDPMLAWNINMGGLVNALEAARHHNVQFFTPSSIGAFGPTTPKRDTPALTIQRPTSMYGVNKVSGELLCEYYHTKFGVDTRSVRFPGLISFVKEPGGGTTDYACEIYFEAVRKGEYTSFIGKDTYMDMMFMDDAIDAIIKLMEAPEENIENRCAFNLSGMSFEPEEIAASIRKQIPEFKMHYEVDPVRQGIADSWPDAIDTSCARNEWGFSPKYDLDKMTEAMLQGVREKEAATQK</sequence>
<proteinExistence type="inferred from homology"/>
<evidence type="ECO:0000259" key="2">
    <source>
        <dbReference type="Pfam" id="PF01370"/>
    </source>
</evidence>
<protein>
    <submittedName>
        <fullName evidence="3">UDP-glucose 4-epimerase</fullName>
    </submittedName>
</protein>
<dbReference type="Gene3D" id="3.40.50.720">
    <property type="entry name" value="NAD(P)-binding Rossmann-like Domain"/>
    <property type="match status" value="1"/>
</dbReference>
<name>A0ABP2YQ06_STASI</name>
<dbReference type="EMBL" id="AXDY01000018">
    <property type="protein sequence ID" value="ERS92260.1"/>
    <property type="molecule type" value="Genomic_DNA"/>
</dbReference>
<dbReference type="GeneID" id="77332535"/>
<comment type="similarity">
    <text evidence="1">Belongs to the NAD(P)-dependent epimerase/dehydratase family.</text>
</comment>
<comment type="caution">
    <text evidence="3">The sequence shown here is derived from an EMBL/GenBank/DDBJ whole genome shotgun (WGS) entry which is preliminary data.</text>
</comment>
<keyword evidence="4" id="KW-1185">Reference proteome</keyword>
<feature type="domain" description="NAD-dependent epimerase/dehydratase" evidence="2">
    <location>
        <begin position="4"/>
        <end position="239"/>
    </location>
</feature>
<evidence type="ECO:0000313" key="3">
    <source>
        <dbReference type="EMBL" id="ERS92260.1"/>
    </source>
</evidence>
<dbReference type="Proteomes" id="UP000017131">
    <property type="component" value="Unassembled WGS sequence"/>
</dbReference>
<organism evidence="3 4">
    <name type="scientific">Staphylococcus simulans UMC-CNS-990</name>
    <dbReference type="NCBI Taxonomy" id="1405498"/>
    <lineage>
        <taxon>Bacteria</taxon>
        <taxon>Bacillati</taxon>
        <taxon>Bacillota</taxon>
        <taxon>Bacilli</taxon>
        <taxon>Bacillales</taxon>
        <taxon>Staphylococcaceae</taxon>
        <taxon>Staphylococcus</taxon>
    </lineage>
</organism>
<accession>A0ABP2YQ06</accession>
<evidence type="ECO:0000256" key="1">
    <source>
        <dbReference type="ARBA" id="ARBA00007637"/>
    </source>
</evidence>
<dbReference type="PANTHER" id="PTHR42687">
    <property type="entry name" value="L-THREONINE 3-DEHYDROGENASE"/>
    <property type="match status" value="1"/>
</dbReference>
<evidence type="ECO:0000313" key="4">
    <source>
        <dbReference type="Proteomes" id="UP000017131"/>
    </source>
</evidence>
<reference evidence="3 4" key="1">
    <citation type="journal article" date="2013" name="Genome Announc.">
        <title>Draft Genome Sequence of Staphylococcus simulans UMC-CNS-990, Isolated from a Case of Chronic Bovine Mastitis.</title>
        <authorList>
            <person name="Calcutt M.J."/>
            <person name="Foecking M.F."/>
            <person name="Hsieh H.Y."/>
            <person name="Perry J."/>
            <person name="Stewart G.C."/>
            <person name="Middleton J.R."/>
        </authorList>
    </citation>
    <scope>NUCLEOTIDE SEQUENCE [LARGE SCALE GENOMIC DNA]</scope>
    <source>
        <strain evidence="3 4">UMC-CNS-990</strain>
    </source>
</reference>
<dbReference type="Pfam" id="PF01370">
    <property type="entry name" value="Epimerase"/>
    <property type="match status" value="1"/>
</dbReference>
<gene>
    <name evidence="3" type="ORF">SSIM_13380</name>
</gene>
<dbReference type="PANTHER" id="PTHR42687:SF1">
    <property type="entry name" value="L-THREONINE 3-DEHYDROGENASE, MITOCHONDRIAL"/>
    <property type="match status" value="1"/>
</dbReference>
<dbReference type="CDD" id="cd05272">
    <property type="entry name" value="TDH_SDR_e"/>
    <property type="match status" value="1"/>
</dbReference>
<dbReference type="InterPro" id="IPR036291">
    <property type="entry name" value="NAD(P)-bd_dom_sf"/>
</dbReference>